<feature type="chain" id="PRO_5043020130" evidence="2">
    <location>
        <begin position="22"/>
        <end position="215"/>
    </location>
</feature>
<evidence type="ECO:0000313" key="4">
    <source>
        <dbReference type="Proteomes" id="UP001378592"/>
    </source>
</evidence>
<comment type="caution">
    <text evidence="3">The sequence shown here is derived from an EMBL/GenBank/DDBJ whole genome shotgun (WGS) entry which is preliminary data.</text>
</comment>
<dbReference type="Proteomes" id="UP001378592">
    <property type="component" value="Unassembled WGS sequence"/>
</dbReference>
<dbReference type="AlphaFoldDB" id="A0AAN9VW12"/>
<keyword evidence="2" id="KW-0732">Signal</keyword>
<keyword evidence="4" id="KW-1185">Reference proteome</keyword>
<accession>A0AAN9VW12</accession>
<evidence type="ECO:0000313" key="3">
    <source>
        <dbReference type="EMBL" id="KAK7871328.1"/>
    </source>
</evidence>
<organism evidence="3 4">
    <name type="scientific">Gryllus longicercus</name>
    <dbReference type="NCBI Taxonomy" id="2509291"/>
    <lineage>
        <taxon>Eukaryota</taxon>
        <taxon>Metazoa</taxon>
        <taxon>Ecdysozoa</taxon>
        <taxon>Arthropoda</taxon>
        <taxon>Hexapoda</taxon>
        <taxon>Insecta</taxon>
        <taxon>Pterygota</taxon>
        <taxon>Neoptera</taxon>
        <taxon>Polyneoptera</taxon>
        <taxon>Orthoptera</taxon>
        <taxon>Ensifera</taxon>
        <taxon>Gryllidea</taxon>
        <taxon>Grylloidea</taxon>
        <taxon>Gryllidae</taxon>
        <taxon>Gryllinae</taxon>
        <taxon>Gryllus</taxon>
    </lineage>
</organism>
<keyword evidence="1" id="KW-1133">Transmembrane helix</keyword>
<gene>
    <name evidence="3" type="ORF">R5R35_007589</name>
</gene>
<feature type="transmembrane region" description="Helical" evidence="1">
    <location>
        <begin position="102"/>
        <end position="123"/>
    </location>
</feature>
<name>A0AAN9VW12_9ORTH</name>
<keyword evidence="1" id="KW-0812">Transmembrane</keyword>
<protein>
    <submittedName>
        <fullName evidence="3">Uncharacterized protein</fullName>
    </submittedName>
</protein>
<evidence type="ECO:0000256" key="2">
    <source>
        <dbReference type="SAM" id="SignalP"/>
    </source>
</evidence>
<sequence>MPFLVSVIIIVLAISFQIALGEEASENSSALPSLVSGMHDVVLHTVAWCPEIFGFPANNDIEQNMICKVLLKLQNLYKEERIQRAYYGGPAYHTYVSGFEPMTLLAGLAFLAFLLQTLHALLYRAPATATLAPVSISRGSVEPESKITDTVLSALEKYDTMNEKRSLGGDDDDATVLWPPMIKKVYNTLSTYWNKQNSLCKHNVLCRLLKRQNHN</sequence>
<keyword evidence="1" id="KW-0472">Membrane</keyword>
<proteinExistence type="predicted"/>
<feature type="signal peptide" evidence="2">
    <location>
        <begin position="1"/>
        <end position="21"/>
    </location>
</feature>
<reference evidence="3 4" key="1">
    <citation type="submission" date="2024-03" db="EMBL/GenBank/DDBJ databases">
        <title>The genome assembly and annotation of the cricket Gryllus longicercus Weissman &amp; Gray.</title>
        <authorList>
            <person name="Szrajer S."/>
            <person name="Gray D."/>
            <person name="Ylla G."/>
        </authorList>
    </citation>
    <scope>NUCLEOTIDE SEQUENCE [LARGE SCALE GENOMIC DNA]</scope>
    <source>
        <strain evidence="3">DAG 2021-001</strain>
        <tissue evidence="3">Whole body minus gut</tissue>
    </source>
</reference>
<evidence type="ECO:0000256" key="1">
    <source>
        <dbReference type="SAM" id="Phobius"/>
    </source>
</evidence>
<dbReference type="EMBL" id="JAZDUA010000041">
    <property type="protein sequence ID" value="KAK7871328.1"/>
    <property type="molecule type" value="Genomic_DNA"/>
</dbReference>